<dbReference type="Proteomes" id="UP000030302">
    <property type="component" value="Chromosome"/>
</dbReference>
<dbReference type="GO" id="GO:0004812">
    <property type="term" value="F:aminoacyl-tRNA ligase activity"/>
    <property type="evidence" value="ECO:0007669"/>
    <property type="project" value="UniProtKB-KW"/>
</dbReference>
<sequence>MKKFLAYLASHLLALAIGFGAGVYFLPILTAGDGPSAAQVTQAVGKARYSAVLKKDLPGSDFLHWAQGTVAISETMIAFEGKIAPGPDYKVYLTSEYTGSKEDFMKIKERALRVGEVKTFERFIVDMSQQPVDLSRYNTVVIWCETYSQFISAAQFR</sequence>
<evidence type="ECO:0000313" key="2">
    <source>
        <dbReference type="EMBL" id="AIY40691.1"/>
    </source>
</evidence>
<dbReference type="RefSeq" id="WP_038487163.1">
    <property type="nucleotide sequence ID" value="NZ_CP009962.1"/>
</dbReference>
<keyword evidence="3" id="KW-1185">Reference proteome</keyword>
<dbReference type="EMBL" id="CP009962">
    <property type="protein sequence ID" value="AIY40691.1"/>
    <property type="molecule type" value="Genomic_DNA"/>
</dbReference>
<organism evidence="2 3">
    <name type="scientific">Collimonas arenae</name>
    <dbReference type="NCBI Taxonomy" id="279058"/>
    <lineage>
        <taxon>Bacteria</taxon>
        <taxon>Pseudomonadati</taxon>
        <taxon>Pseudomonadota</taxon>
        <taxon>Betaproteobacteria</taxon>
        <taxon>Burkholderiales</taxon>
        <taxon>Oxalobacteraceae</taxon>
        <taxon>Collimonas</taxon>
    </lineage>
</organism>
<dbReference type="OrthoDB" id="6106486at2"/>
<protein>
    <submittedName>
        <fullName evidence="2">Phenylalanyl-tRNA synthetase beta subunit</fullName>
    </submittedName>
</protein>
<reference evidence="3" key="1">
    <citation type="journal article" date="2014" name="Soil Biol. Biochem.">
        <title>Structure and function of bacterial communities in ageing soils: Insights from the Mendocino ecological staircase.</title>
        <authorList>
            <person name="Uroz S."/>
            <person name="Tech J.J."/>
            <person name="Sawaya N.A."/>
            <person name="Frey-Klett P."/>
            <person name="Leveau J.H.J."/>
        </authorList>
    </citation>
    <scope>NUCLEOTIDE SEQUENCE [LARGE SCALE GENOMIC DNA]</scope>
    <source>
        <strain evidence="3">Cal35</strain>
    </source>
</reference>
<dbReference type="Pfam" id="PF10517">
    <property type="entry name" value="DM13"/>
    <property type="match status" value="1"/>
</dbReference>
<gene>
    <name evidence="2" type="ORF">LT85_1533</name>
</gene>
<dbReference type="PROSITE" id="PS51549">
    <property type="entry name" value="DM13"/>
    <property type="match status" value="1"/>
</dbReference>
<accession>A0A0A1F858</accession>
<keyword evidence="2" id="KW-0030">Aminoacyl-tRNA synthetase</keyword>
<dbReference type="AlphaFoldDB" id="A0A0A1F858"/>
<dbReference type="KEGG" id="care:LT85_1533"/>
<dbReference type="InterPro" id="IPR019545">
    <property type="entry name" value="DM13_domain"/>
</dbReference>
<dbReference type="STRING" id="279058.LT85_1533"/>
<evidence type="ECO:0000259" key="1">
    <source>
        <dbReference type="PROSITE" id="PS51549"/>
    </source>
</evidence>
<keyword evidence="2" id="KW-0436">Ligase</keyword>
<dbReference type="HOGENOM" id="CLU_117522_0_0_4"/>
<name>A0A0A1F858_9BURK</name>
<evidence type="ECO:0000313" key="3">
    <source>
        <dbReference type="Proteomes" id="UP000030302"/>
    </source>
</evidence>
<feature type="domain" description="DM13" evidence="1">
    <location>
        <begin position="51"/>
        <end position="157"/>
    </location>
</feature>
<proteinExistence type="predicted"/>